<accession>A0A7J6VW96</accession>
<evidence type="ECO:0000256" key="3">
    <source>
        <dbReference type="ARBA" id="ARBA00022525"/>
    </source>
</evidence>
<evidence type="ECO:0000256" key="4">
    <source>
        <dbReference type="ARBA" id="ARBA00022729"/>
    </source>
</evidence>
<dbReference type="PANTHER" id="PTHR33109">
    <property type="entry name" value="EPIDERMAL PATTERNING FACTOR-LIKE PROTEIN 4"/>
    <property type="match status" value="1"/>
</dbReference>
<evidence type="ECO:0000256" key="6">
    <source>
        <dbReference type="RuleBase" id="RU367102"/>
    </source>
</evidence>
<dbReference type="GO" id="GO:0005576">
    <property type="term" value="C:extracellular region"/>
    <property type="evidence" value="ECO:0007669"/>
    <property type="project" value="UniProtKB-SubCell"/>
</dbReference>
<dbReference type="Proteomes" id="UP000554482">
    <property type="component" value="Unassembled WGS sequence"/>
</dbReference>
<sequence length="118" mass="13047">MSVLRHHRRLSAITAFILFFFASISGTIVSPTRKLGFGIVSNGDKEMKRGSGGLEVLDRVSGRRLVGPGSSPPTCRFKCGRCTPCKAVHVPIQPSLSVPLEYYPEAWRCKCHNKLFMP</sequence>
<dbReference type="PANTHER" id="PTHR33109:SF4">
    <property type="entry name" value="EPIDERMAL PATTERNING FACTOR-LIKE PROTEIN 6"/>
    <property type="match status" value="1"/>
</dbReference>
<dbReference type="OrthoDB" id="1937916at2759"/>
<name>A0A7J6VW96_THATH</name>
<dbReference type="GO" id="GO:0010052">
    <property type="term" value="P:guard cell differentiation"/>
    <property type="evidence" value="ECO:0007669"/>
    <property type="project" value="UniProtKB-UniRule"/>
</dbReference>
<evidence type="ECO:0000313" key="8">
    <source>
        <dbReference type="Proteomes" id="UP000554482"/>
    </source>
</evidence>
<reference evidence="7 8" key="1">
    <citation type="submission" date="2020-06" db="EMBL/GenBank/DDBJ databases">
        <title>Transcriptomic and genomic resources for Thalictrum thalictroides and T. hernandezii: Facilitating candidate gene discovery in an emerging model plant lineage.</title>
        <authorList>
            <person name="Arias T."/>
            <person name="Riano-Pachon D.M."/>
            <person name="Di Stilio V.S."/>
        </authorList>
    </citation>
    <scope>NUCLEOTIDE SEQUENCE [LARGE SCALE GENOMIC DNA]</scope>
    <source>
        <strain evidence="8">cv. WT478/WT964</strain>
        <tissue evidence="7">Leaves</tissue>
    </source>
</reference>
<keyword evidence="4" id="KW-0732">Signal</keyword>
<keyword evidence="3 6" id="KW-0964">Secreted</keyword>
<evidence type="ECO:0000313" key="7">
    <source>
        <dbReference type="EMBL" id="KAF5189384.1"/>
    </source>
</evidence>
<comment type="subcellular location">
    <subcellularLocation>
        <location evidence="1 6">Secreted</location>
    </subcellularLocation>
</comment>
<dbReference type="AlphaFoldDB" id="A0A7J6VW96"/>
<proteinExistence type="inferred from homology"/>
<evidence type="ECO:0000256" key="5">
    <source>
        <dbReference type="ARBA" id="ARBA00023157"/>
    </source>
</evidence>
<dbReference type="EMBL" id="JABWDY010025548">
    <property type="protein sequence ID" value="KAF5189384.1"/>
    <property type="molecule type" value="Genomic_DNA"/>
</dbReference>
<keyword evidence="6" id="KW-0217">Developmental protein</keyword>
<organism evidence="7 8">
    <name type="scientific">Thalictrum thalictroides</name>
    <name type="common">Rue-anemone</name>
    <name type="synonym">Anemone thalictroides</name>
    <dbReference type="NCBI Taxonomy" id="46969"/>
    <lineage>
        <taxon>Eukaryota</taxon>
        <taxon>Viridiplantae</taxon>
        <taxon>Streptophyta</taxon>
        <taxon>Embryophyta</taxon>
        <taxon>Tracheophyta</taxon>
        <taxon>Spermatophyta</taxon>
        <taxon>Magnoliopsida</taxon>
        <taxon>Ranunculales</taxon>
        <taxon>Ranunculaceae</taxon>
        <taxon>Thalictroideae</taxon>
        <taxon>Thalictrum</taxon>
    </lineage>
</organism>
<dbReference type="Pfam" id="PF17181">
    <property type="entry name" value="EPF"/>
    <property type="match status" value="1"/>
</dbReference>
<comment type="caution">
    <text evidence="7">The sequence shown here is derived from an EMBL/GenBank/DDBJ whole genome shotgun (WGS) entry which is preliminary data.</text>
</comment>
<keyword evidence="8" id="KW-1185">Reference proteome</keyword>
<evidence type="ECO:0000256" key="2">
    <source>
        <dbReference type="ARBA" id="ARBA00008127"/>
    </source>
</evidence>
<dbReference type="InterPro" id="IPR039455">
    <property type="entry name" value="EPFL"/>
</dbReference>
<gene>
    <name evidence="7" type="ORF">FRX31_021031</name>
</gene>
<keyword evidence="5" id="KW-1015">Disulfide bond</keyword>
<comment type="function">
    <text evidence="6">Controls stomatal patterning.</text>
</comment>
<protein>
    <recommendedName>
        <fullName evidence="6">Epidermal patterning factor-like protein</fullName>
    </recommendedName>
</protein>
<comment type="similarity">
    <text evidence="2 6">Belongs to the plant cysteine rich small secretory peptide family. Epidermal patterning factor subfamily.</text>
</comment>
<evidence type="ECO:0000256" key="1">
    <source>
        <dbReference type="ARBA" id="ARBA00004613"/>
    </source>
</evidence>